<dbReference type="Proteomes" id="UP001244552">
    <property type="component" value="Unassembled WGS sequence"/>
</dbReference>
<evidence type="ECO:0000313" key="3">
    <source>
        <dbReference type="Proteomes" id="UP001244552"/>
    </source>
</evidence>
<proteinExistence type="predicted"/>
<evidence type="ECO:0000313" key="2">
    <source>
        <dbReference type="EMBL" id="MDQ0536411.1"/>
    </source>
</evidence>
<name>A0ABU0MSE3_9PROT</name>
<comment type="caution">
    <text evidence="2">The sequence shown here is derived from an EMBL/GenBank/DDBJ whole genome shotgun (WGS) entry which is preliminary data.</text>
</comment>
<sequence length="106" mass="12179">MAVRSKSFVIFVIILEAIIFLGWFYFMKPQVEKEHLLLALAFFALLSTASTFIKLIAKYEKRNSKGEKEKLSYANDMDEWSIMIDLWAKCGGLAFAISAYIWGKIV</sequence>
<keyword evidence="3" id="KW-1185">Reference proteome</keyword>
<protein>
    <submittedName>
        <fullName evidence="2">Uncharacterized protein</fullName>
    </submittedName>
</protein>
<dbReference type="RefSeq" id="WP_209987031.1">
    <property type="nucleotide sequence ID" value="NZ_JAGINO010000020.1"/>
</dbReference>
<feature type="transmembrane region" description="Helical" evidence="1">
    <location>
        <begin position="38"/>
        <end position="59"/>
    </location>
</feature>
<keyword evidence="1" id="KW-0812">Transmembrane</keyword>
<reference evidence="2 3" key="1">
    <citation type="submission" date="2023-07" db="EMBL/GenBank/DDBJ databases">
        <title>Genomic Encyclopedia of Type Strains, Phase IV (KMG-IV): sequencing the most valuable type-strain genomes for metagenomic binning, comparative biology and taxonomic classification.</title>
        <authorList>
            <person name="Goeker M."/>
        </authorList>
    </citation>
    <scope>NUCLEOTIDE SEQUENCE [LARGE SCALE GENOMIC DNA]</scope>
    <source>
        <strain evidence="2 3">DSM 19922</strain>
    </source>
</reference>
<keyword evidence="1" id="KW-1133">Transmembrane helix</keyword>
<accession>A0ABU0MSE3</accession>
<dbReference type="EMBL" id="JAUSVU010000026">
    <property type="protein sequence ID" value="MDQ0536411.1"/>
    <property type="molecule type" value="Genomic_DNA"/>
</dbReference>
<gene>
    <name evidence="2" type="ORF">QO018_005307</name>
</gene>
<feature type="transmembrane region" description="Helical" evidence="1">
    <location>
        <begin position="7"/>
        <end position="26"/>
    </location>
</feature>
<feature type="transmembrane region" description="Helical" evidence="1">
    <location>
        <begin position="80"/>
        <end position="102"/>
    </location>
</feature>
<evidence type="ECO:0000256" key="1">
    <source>
        <dbReference type="SAM" id="Phobius"/>
    </source>
</evidence>
<organism evidence="2 3">
    <name type="scientific">Azospirillum picis</name>
    <dbReference type="NCBI Taxonomy" id="488438"/>
    <lineage>
        <taxon>Bacteria</taxon>
        <taxon>Pseudomonadati</taxon>
        <taxon>Pseudomonadota</taxon>
        <taxon>Alphaproteobacteria</taxon>
        <taxon>Rhodospirillales</taxon>
        <taxon>Azospirillaceae</taxon>
        <taxon>Azospirillum</taxon>
    </lineage>
</organism>
<keyword evidence="1" id="KW-0472">Membrane</keyword>